<dbReference type="Proteomes" id="UP000067626">
    <property type="component" value="Chromosome"/>
</dbReference>
<dbReference type="AlphaFoldDB" id="A0A0K1ESR5"/>
<dbReference type="PANTHER" id="PTHR42850:SF4">
    <property type="entry name" value="ZINC-DEPENDENT ENDOPOLYPHOSPHATASE"/>
    <property type="match status" value="1"/>
</dbReference>
<dbReference type="KEGG" id="ccro:CMC5_078880"/>
<protein>
    <submittedName>
        <fullName evidence="2">Serine/threonine protein phosphatase</fullName>
        <ecNumber evidence="2">3.1.3.16</ecNumber>
    </submittedName>
</protein>
<evidence type="ECO:0000259" key="1">
    <source>
        <dbReference type="Pfam" id="PF00149"/>
    </source>
</evidence>
<proteinExistence type="predicted"/>
<dbReference type="InterPro" id="IPR050126">
    <property type="entry name" value="Ap4A_hydrolase"/>
</dbReference>
<sequence>MRVLAIGDIHGCSLALDTLLEAVDLRPDDRLVTLGDYVDRGPDSRGVIDRLIALSDAGLLIPLRGNHEQMMLRARSSTDLAALWLRAGGHQTLTSYAPSDRDGTFDDVPGAHWDFFEHTCAIFHETDTHFFVHAGAAPDEPLARQRPAVLLWEPFHNALPHCSGKIMVCGHTAQRDGRPMNIGHAICIDTWACGGAWLTCLDVTSGRLWQASQRGKVQQGWLAPPRRPR</sequence>
<dbReference type="PANTHER" id="PTHR42850">
    <property type="entry name" value="METALLOPHOSPHOESTERASE"/>
    <property type="match status" value="1"/>
</dbReference>
<feature type="domain" description="Calcineurin-like phosphoesterase" evidence="1">
    <location>
        <begin position="1"/>
        <end position="172"/>
    </location>
</feature>
<keyword evidence="2" id="KW-0378">Hydrolase</keyword>
<dbReference type="PATRIC" id="fig|52.7.peg.8680"/>
<organism evidence="2 3">
    <name type="scientific">Chondromyces crocatus</name>
    <dbReference type="NCBI Taxonomy" id="52"/>
    <lineage>
        <taxon>Bacteria</taxon>
        <taxon>Pseudomonadati</taxon>
        <taxon>Myxococcota</taxon>
        <taxon>Polyangia</taxon>
        <taxon>Polyangiales</taxon>
        <taxon>Polyangiaceae</taxon>
        <taxon>Chondromyces</taxon>
    </lineage>
</organism>
<dbReference type="RefSeq" id="WP_050435085.1">
    <property type="nucleotide sequence ID" value="NZ_CP012159.1"/>
</dbReference>
<accession>A0A0K1ESR5</accession>
<dbReference type="GO" id="GO:0110154">
    <property type="term" value="P:RNA decapping"/>
    <property type="evidence" value="ECO:0007669"/>
    <property type="project" value="TreeGrafter"/>
</dbReference>
<gene>
    <name evidence="2" type="ORF">CMC5_078880</name>
</gene>
<dbReference type="STRING" id="52.CMC5_078880"/>
<dbReference type="EMBL" id="CP012159">
    <property type="protein sequence ID" value="AKT43653.1"/>
    <property type="molecule type" value="Genomic_DNA"/>
</dbReference>
<keyword evidence="3" id="KW-1185">Reference proteome</keyword>
<dbReference type="CDD" id="cd00144">
    <property type="entry name" value="MPP_PPP_family"/>
    <property type="match status" value="1"/>
</dbReference>
<dbReference type="SUPFAM" id="SSF56300">
    <property type="entry name" value="Metallo-dependent phosphatases"/>
    <property type="match status" value="1"/>
</dbReference>
<dbReference type="InterPro" id="IPR004843">
    <property type="entry name" value="Calcineurin-like_PHP"/>
</dbReference>
<evidence type="ECO:0000313" key="2">
    <source>
        <dbReference type="EMBL" id="AKT43653.1"/>
    </source>
</evidence>
<evidence type="ECO:0000313" key="3">
    <source>
        <dbReference type="Proteomes" id="UP000067626"/>
    </source>
</evidence>
<reference evidence="2 3" key="1">
    <citation type="submission" date="2015-07" db="EMBL/GenBank/DDBJ databases">
        <title>Genome analysis of myxobacterium Chondromyces crocatus Cm c5 reveals a high potential for natural compound synthesis and the genetic basis for the loss of fruiting body formation.</title>
        <authorList>
            <person name="Zaburannyi N."/>
            <person name="Bunk B."/>
            <person name="Maier J."/>
            <person name="Overmann J."/>
            <person name="Mueller R."/>
        </authorList>
    </citation>
    <scope>NUCLEOTIDE SEQUENCE [LARGE SCALE GENOMIC DNA]</scope>
    <source>
        <strain evidence="2 3">Cm c5</strain>
    </source>
</reference>
<name>A0A0K1ESR5_CHOCO</name>
<dbReference type="OrthoDB" id="9807890at2"/>
<dbReference type="GO" id="GO:0008803">
    <property type="term" value="F:bis(5'-nucleosyl)-tetraphosphatase (symmetrical) activity"/>
    <property type="evidence" value="ECO:0007669"/>
    <property type="project" value="TreeGrafter"/>
</dbReference>
<dbReference type="Pfam" id="PF00149">
    <property type="entry name" value="Metallophos"/>
    <property type="match status" value="1"/>
</dbReference>
<dbReference type="EC" id="3.1.3.16" evidence="2"/>
<dbReference type="Gene3D" id="3.60.21.10">
    <property type="match status" value="1"/>
</dbReference>
<dbReference type="GO" id="GO:0004722">
    <property type="term" value="F:protein serine/threonine phosphatase activity"/>
    <property type="evidence" value="ECO:0007669"/>
    <property type="project" value="UniProtKB-EC"/>
</dbReference>
<dbReference type="GO" id="GO:0005737">
    <property type="term" value="C:cytoplasm"/>
    <property type="evidence" value="ECO:0007669"/>
    <property type="project" value="TreeGrafter"/>
</dbReference>
<dbReference type="InterPro" id="IPR029052">
    <property type="entry name" value="Metallo-depent_PP-like"/>
</dbReference>